<evidence type="ECO:0008006" key="4">
    <source>
        <dbReference type="Google" id="ProtNLM"/>
    </source>
</evidence>
<reference evidence="2 3" key="1">
    <citation type="submission" date="2013-07" db="EMBL/GenBank/DDBJ databases">
        <title>Sulfurimonas hongkongensis AST-10 Genome Sequencing.</title>
        <authorList>
            <person name="Cai L."/>
            <person name="Zhang T."/>
        </authorList>
    </citation>
    <scope>NUCLEOTIDE SEQUENCE [LARGE SCALE GENOMIC DNA]</scope>
    <source>
        <strain evidence="2 3">AST-10</strain>
    </source>
</reference>
<dbReference type="Proteomes" id="UP000015520">
    <property type="component" value="Unassembled WGS sequence"/>
</dbReference>
<feature type="signal peptide" evidence="1">
    <location>
        <begin position="1"/>
        <end position="18"/>
    </location>
</feature>
<organism evidence="2 3">
    <name type="scientific">Sulfurimonas hongkongensis</name>
    <dbReference type="NCBI Taxonomy" id="1172190"/>
    <lineage>
        <taxon>Bacteria</taxon>
        <taxon>Pseudomonadati</taxon>
        <taxon>Campylobacterota</taxon>
        <taxon>Epsilonproteobacteria</taxon>
        <taxon>Campylobacterales</taxon>
        <taxon>Sulfurimonadaceae</taxon>
        <taxon>Sulfurimonas</taxon>
    </lineage>
</organism>
<evidence type="ECO:0000313" key="3">
    <source>
        <dbReference type="Proteomes" id="UP000015520"/>
    </source>
</evidence>
<keyword evidence="3" id="KW-1185">Reference proteome</keyword>
<proteinExistence type="predicted"/>
<name>T0JU47_9BACT</name>
<sequence length="304" mass="34670">MKKIVLLVLFSFSMLFGAGDLHLFEIQNKDGAITPTTVEEAFKKSDFMIAVNSEMNYPYKKQFKKTKFQTFNLLTIYHKTISAELVKKYPEAGVLTPFGVGIYQAKDEDVLHLSFLTSEAQAKILGVDDELLKKLEQESLKAIRTNFKDAKHSISEDSLKESRGLVSKFELELDGEDFDEAREEIEMNLENGFAPFGFVMPNYMDYNDEIKSVSNGKTPFDFYVSYSICKLKVIYTVSLTRPEASAFAPCTLMLYKKKDEDKIVLGFPAVYNWMSSARVKDKDSKEVLLKAQKDFESVLKDITE</sequence>
<accession>T0JU47</accession>
<dbReference type="OrthoDB" id="5333064at2"/>
<protein>
    <recommendedName>
        <fullName evidence="4">DUF302 domain-containing protein</fullName>
    </recommendedName>
</protein>
<dbReference type="STRING" id="1172190.M947_02005"/>
<evidence type="ECO:0000256" key="1">
    <source>
        <dbReference type="SAM" id="SignalP"/>
    </source>
</evidence>
<dbReference type="InterPro" id="IPR035923">
    <property type="entry name" value="TT1751-like_sf"/>
</dbReference>
<dbReference type="Gene3D" id="3.30.310.70">
    <property type="entry name" value="TT1751-like domain"/>
    <property type="match status" value="2"/>
</dbReference>
<evidence type="ECO:0000313" key="2">
    <source>
        <dbReference type="EMBL" id="EQB40602.1"/>
    </source>
</evidence>
<gene>
    <name evidence="2" type="ORF">M947_02005</name>
</gene>
<feature type="chain" id="PRO_5004565469" description="DUF302 domain-containing protein" evidence="1">
    <location>
        <begin position="19"/>
        <end position="304"/>
    </location>
</feature>
<keyword evidence="1" id="KW-0732">Signal</keyword>
<dbReference type="eggNOG" id="COG3439">
    <property type="taxonomic scope" value="Bacteria"/>
</dbReference>
<dbReference type="RefSeq" id="WP_021286682.1">
    <property type="nucleotide sequence ID" value="NZ_AUPZ01000002.1"/>
</dbReference>
<dbReference type="PATRIC" id="fig|1172190.3.peg.391"/>
<comment type="caution">
    <text evidence="2">The sequence shown here is derived from an EMBL/GenBank/DDBJ whole genome shotgun (WGS) entry which is preliminary data.</text>
</comment>
<dbReference type="SUPFAM" id="SSF103247">
    <property type="entry name" value="TT1751-like"/>
    <property type="match status" value="2"/>
</dbReference>
<dbReference type="AlphaFoldDB" id="T0JU47"/>
<dbReference type="EMBL" id="AUPZ01000002">
    <property type="protein sequence ID" value="EQB40602.1"/>
    <property type="molecule type" value="Genomic_DNA"/>
</dbReference>